<evidence type="ECO:0000256" key="3">
    <source>
        <dbReference type="ARBA" id="ARBA00022691"/>
    </source>
</evidence>
<keyword evidence="2 4" id="KW-0808">Transferase</keyword>
<accession>A0ABS6SPH2</accession>
<evidence type="ECO:0000256" key="5">
    <source>
        <dbReference type="PROSITE-ProRule" id="PRU10015"/>
    </source>
</evidence>
<dbReference type="Pfam" id="PF05958">
    <property type="entry name" value="tRNA_U5-meth_tr"/>
    <property type="match status" value="1"/>
</dbReference>
<reference evidence="6 7" key="1">
    <citation type="submission" date="2021-04" db="EMBL/GenBank/DDBJ databases">
        <authorList>
            <person name="Pira H."/>
            <person name="Risdian C."/>
            <person name="Wink J."/>
        </authorList>
    </citation>
    <scope>NUCLEOTIDE SEQUENCE [LARGE SCALE GENOMIC DNA]</scope>
    <source>
        <strain evidence="6 7">WH131</strain>
    </source>
</reference>
<evidence type="ECO:0000256" key="2">
    <source>
        <dbReference type="ARBA" id="ARBA00022679"/>
    </source>
</evidence>
<proteinExistence type="inferred from homology"/>
<keyword evidence="7" id="KW-1185">Reference proteome</keyword>
<dbReference type="PROSITE" id="PS01230">
    <property type="entry name" value="TRMA_1"/>
    <property type="match status" value="1"/>
</dbReference>
<comment type="similarity">
    <text evidence="4">Belongs to the class I-like SAM-binding methyltransferase superfamily. RNA M5U methyltransferase family.</text>
</comment>
<name>A0ABS6SPH2_9SPHN</name>
<dbReference type="InterPro" id="IPR030390">
    <property type="entry name" value="MeTrfase_TrmA_AS"/>
</dbReference>
<dbReference type="InterPro" id="IPR010280">
    <property type="entry name" value="U5_MeTrfase_fam"/>
</dbReference>
<protein>
    <submittedName>
        <fullName evidence="6">Class I SAM-dependent RNA methyltransferase</fullName>
    </submittedName>
</protein>
<dbReference type="PANTHER" id="PTHR11061">
    <property type="entry name" value="RNA M5U METHYLTRANSFERASE"/>
    <property type="match status" value="1"/>
</dbReference>
<evidence type="ECO:0000313" key="7">
    <source>
        <dbReference type="Proteomes" id="UP000699975"/>
    </source>
</evidence>
<dbReference type="PROSITE" id="PS51687">
    <property type="entry name" value="SAM_MT_RNA_M5U"/>
    <property type="match status" value="1"/>
</dbReference>
<feature type="binding site" evidence="4">
    <location>
        <position position="238"/>
    </location>
    <ligand>
        <name>S-adenosyl-L-methionine</name>
        <dbReference type="ChEBI" id="CHEBI:59789"/>
    </ligand>
</feature>
<feature type="active site" evidence="5">
    <location>
        <position position="357"/>
    </location>
</feature>
<keyword evidence="1 4" id="KW-0489">Methyltransferase</keyword>
<dbReference type="RefSeq" id="WP_218317467.1">
    <property type="nucleotide sequence ID" value="NZ_JAGSPB010000002.1"/>
</dbReference>
<gene>
    <name evidence="6" type="ORF">KCG45_12180</name>
</gene>
<comment type="caution">
    <text evidence="6">The sequence shown here is derived from an EMBL/GenBank/DDBJ whole genome shotgun (WGS) entry which is preliminary data.</text>
</comment>
<feature type="binding site" evidence="4">
    <location>
        <position position="331"/>
    </location>
    <ligand>
        <name>S-adenosyl-L-methionine</name>
        <dbReference type="ChEBI" id="CHEBI:59789"/>
    </ligand>
</feature>
<dbReference type="Proteomes" id="UP000699975">
    <property type="component" value="Unassembled WGS sequence"/>
</dbReference>
<evidence type="ECO:0000313" key="6">
    <source>
        <dbReference type="EMBL" id="MBV7266941.1"/>
    </source>
</evidence>
<evidence type="ECO:0000256" key="1">
    <source>
        <dbReference type="ARBA" id="ARBA00022603"/>
    </source>
</evidence>
<sequence length="403" mass="42584">MSQLEEIVRLAAKGDGVTANGNHLSGALPGDLVSEGVIVESGGHHADPPCRHFALCGGCQLQHADEAALSQFVRDRVVNAAKGQGLTIGEVLPTHLSPPGARRRATMHGMRTQKGAVLGFKQAGSHKIVDLVECHVVAPQLAGLIQPLRRFIAKFGPARGAIDAQLTLCDQGVEIGLSNFALEGLEATEASLDFARDQGLARLSLDQGYGPETVWEPEPVTITLSGIAVPMPTGAFLQATGDAEARMIADVSDWVGDARLVADLFAGLGTFAFALREGRRVLAVEADQAAHLALKAACGSAGGSVLAMHRDLFRNPLQAQELNRFDATVLDPPRAGARSQIAEIAASGVSRVVYVSCNPSSWARDASTLTDAGFKLSKLRPVGQFRWSTHVELVSLFERSVTV</sequence>
<feature type="binding site" evidence="4">
    <location>
        <position position="285"/>
    </location>
    <ligand>
        <name>S-adenosyl-L-methionine</name>
        <dbReference type="ChEBI" id="CHEBI:59789"/>
    </ligand>
</feature>
<dbReference type="GO" id="GO:0032259">
    <property type="term" value="P:methylation"/>
    <property type="evidence" value="ECO:0007669"/>
    <property type="project" value="UniProtKB-KW"/>
</dbReference>
<organism evidence="6 7">
    <name type="scientific">Erythrobacter ani</name>
    <dbReference type="NCBI Taxonomy" id="2827235"/>
    <lineage>
        <taxon>Bacteria</taxon>
        <taxon>Pseudomonadati</taxon>
        <taxon>Pseudomonadota</taxon>
        <taxon>Alphaproteobacteria</taxon>
        <taxon>Sphingomonadales</taxon>
        <taxon>Erythrobacteraceae</taxon>
        <taxon>Erythrobacter/Porphyrobacter group</taxon>
        <taxon>Erythrobacter</taxon>
    </lineage>
</organism>
<dbReference type="GO" id="GO:0008168">
    <property type="term" value="F:methyltransferase activity"/>
    <property type="evidence" value="ECO:0007669"/>
    <property type="project" value="UniProtKB-KW"/>
</dbReference>
<dbReference type="PANTHER" id="PTHR11061:SF49">
    <property type="entry name" value="23S RRNA (URACIL(1939)-C(5))-METHYLTRANSFERASE RLMD"/>
    <property type="match status" value="1"/>
</dbReference>
<dbReference type="EMBL" id="JAGSPB010000002">
    <property type="protein sequence ID" value="MBV7266941.1"/>
    <property type="molecule type" value="Genomic_DNA"/>
</dbReference>
<keyword evidence="3 4" id="KW-0949">S-adenosyl-L-methionine</keyword>
<evidence type="ECO:0000256" key="4">
    <source>
        <dbReference type="PROSITE-ProRule" id="PRU01024"/>
    </source>
</evidence>
<feature type="active site" description="Nucleophile" evidence="4">
    <location>
        <position position="357"/>
    </location>
</feature>
<feature type="binding site" evidence="4">
    <location>
        <position position="265"/>
    </location>
    <ligand>
        <name>S-adenosyl-L-methionine</name>
        <dbReference type="ChEBI" id="CHEBI:59789"/>
    </ligand>
</feature>